<sequence>MSKQDFRKPQQQACVLRVNIHCDGCKQKVGKTLKKINGVENIRIDGEQGKVTVIGNVDPATLLNKLEKSGKHAELWGGQRASINQLNNQFQNMQIDFGTKGKKDIIKPQKGGKDQKKGGKQYQQLKPQAKESKGFKFPQLFKKKPSKEKKSVKFNLTHGHHDEDDDDDDDSCCDDFDEFGEEVEDYGFDFPQKTPNKKIPMMMGNGHGPHGPIGMINGHAMSGQKGGGNLPGSGKKSGGFDLPIQVKGMAVHNDGKNGKGGNKGGGGDGGGGGGGGNNKGGNKNQAGKNGGGFTGEGKNGKGNNDSFVGGGPNWGIKGGGKSDGGHVMSNMQHEFNNIIANQKGLGGGNMGHMGQMGQMGQMDNRSNYPMSHNMGQMGNYPMGHMGNAQAVQGLPAAAAMNGAYCQPMGPGNPALNQQQYMAMMMSQARPNGNMYPQMMYARPQQPMGYGPYGPYAAPPAANDNFTHIFSDENTESCSIM</sequence>
<protein>
    <submittedName>
        <fullName evidence="1">Uncharacterized protein</fullName>
    </submittedName>
</protein>
<keyword evidence="2" id="KW-1185">Reference proteome</keyword>
<evidence type="ECO:0000313" key="2">
    <source>
        <dbReference type="Proteomes" id="UP000828048"/>
    </source>
</evidence>
<name>A0ACB7Y4V4_9ERIC</name>
<accession>A0ACB7Y4V4</accession>
<dbReference type="Proteomes" id="UP000828048">
    <property type="component" value="Chromosome 5"/>
</dbReference>
<reference evidence="1 2" key="1">
    <citation type="journal article" date="2021" name="Hortic Res">
        <title>High-quality reference genome and annotation aids understanding of berry development for evergreen blueberry (Vaccinium darrowii).</title>
        <authorList>
            <person name="Yu J."/>
            <person name="Hulse-Kemp A.M."/>
            <person name="Babiker E."/>
            <person name="Staton M."/>
        </authorList>
    </citation>
    <scope>NUCLEOTIDE SEQUENCE [LARGE SCALE GENOMIC DNA]</scope>
    <source>
        <strain evidence="2">cv. NJ 8807/NJ 8810</strain>
        <tissue evidence="1">Young leaf</tissue>
    </source>
</reference>
<organism evidence="1 2">
    <name type="scientific">Vaccinium darrowii</name>
    <dbReference type="NCBI Taxonomy" id="229202"/>
    <lineage>
        <taxon>Eukaryota</taxon>
        <taxon>Viridiplantae</taxon>
        <taxon>Streptophyta</taxon>
        <taxon>Embryophyta</taxon>
        <taxon>Tracheophyta</taxon>
        <taxon>Spermatophyta</taxon>
        <taxon>Magnoliopsida</taxon>
        <taxon>eudicotyledons</taxon>
        <taxon>Gunneridae</taxon>
        <taxon>Pentapetalae</taxon>
        <taxon>asterids</taxon>
        <taxon>Ericales</taxon>
        <taxon>Ericaceae</taxon>
        <taxon>Vaccinioideae</taxon>
        <taxon>Vaccinieae</taxon>
        <taxon>Vaccinium</taxon>
    </lineage>
</organism>
<gene>
    <name evidence="1" type="ORF">Vadar_032310</name>
</gene>
<dbReference type="EMBL" id="CM037155">
    <property type="protein sequence ID" value="KAH7847980.1"/>
    <property type="molecule type" value="Genomic_DNA"/>
</dbReference>
<evidence type="ECO:0000313" key="1">
    <source>
        <dbReference type="EMBL" id="KAH7847980.1"/>
    </source>
</evidence>
<comment type="caution">
    <text evidence="1">The sequence shown here is derived from an EMBL/GenBank/DDBJ whole genome shotgun (WGS) entry which is preliminary data.</text>
</comment>
<proteinExistence type="predicted"/>